<feature type="region of interest" description="Disordered" evidence="1">
    <location>
        <begin position="826"/>
        <end position="854"/>
    </location>
</feature>
<dbReference type="Pfam" id="PF13387">
    <property type="entry name" value="Lnb_N"/>
    <property type="match status" value="1"/>
</dbReference>
<comment type="caution">
    <text evidence="3">The sequence shown here is derived from an EMBL/GenBank/DDBJ whole genome shotgun (WGS) entry which is preliminary data.</text>
</comment>
<proteinExistence type="predicted"/>
<reference evidence="3 4" key="1">
    <citation type="submission" date="2017-08" db="EMBL/GenBank/DDBJ databases">
        <title>Infants hospitalized years apart are colonized by the same room-sourced microbial strains.</title>
        <authorList>
            <person name="Brooks B."/>
            <person name="Olm M.R."/>
            <person name="Firek B.A."/>
            <person name="Baker R."/>
            <person name="Thomas B.C."/>
            <person name="Morowitz M.J."/>
            <person name="Banfield J.F."/>
        </authorList>
    </citation>
    <scope>NUCLEOTIDE SEQUENCE [LARGE SCALE GENOMIC DNA]</scope>
    <source>
        <strain evidence="3">S2_003_000_R2_14</strain>
    </source>
</reference>
<name>A0A2W5T649_9BACT</name>
<accession>A0A2W5T649</accession>
<evidence type="ECO:0000313" key="3">
    <source>
        <dbReference type="EMBL" id="PZR06935.1"/>
    </source>
</evidence>
<dbReference type="AlphaFoldDB" id="A0A2W5T649"/>
<protein>
    <recommendedName>
        <fullName evidence="2">Lnb N-terminal periplasmic domain-containing protein</fullName>
    </recommendedName>
</protein>
<feature type="domain" description="Lnb N-terminal periplasmic" evidence="2">
    <location>
        <begin position="225"/>
        <end position="371"/>
    </location>
</feature>
<dbReference type="Proteomes" id="UP000249061">
    <property type="component" value="Unassembled WGS sequence"/>
</dbReference>
<dbReference type="InterPro" id="IPR025178">
    <property type="entry name" value="Lnb_N"/>
</dbReference>
<organism evidence="3 4">
    <name type="scientific">Archangium gephyra</name>
    <dbReference type="NCBI Taxonomy" id="48"/>
    <lineage>
        <taxon>Bacteria</taxon>
        <taxon>Pseudomonadati</taxon>
        <taxon>Myxococcota</taxon>
        <taxon>Myxococcia</taxon>
        <taxon>Myxococcales</taxon>
        <taxon>Cystobacterineae</taxon>
        <taxon>Archangiaceae</taxon>
        <taxon>Archangium</taxon>
    </lineage>
</organism>
<gene>
    <name evidence="3" type="ORF">DI536_29130</name>
</gene>
<dbReference type="EMBL" id="QFQP01000035">
    <property type="protein sequence ID" value="PZR06935.1"/>
    <property type="molecule type" value="Genomic_DNA"/>
</dbReference>
<feature type="region of interest" description="Disordered" evidence="1">
    <location>
        <begin position="739"/>
        <end position="776"/>
    </location>
</feature>
<sequence length="924" mass="102461">MVMLVAVLVCAATGGPGADVRPATAAEKAPQFSGPFTDEELAALTDGFDALPEKLQKLPRPLHITLDETLPATPSGIAEPEWRDGVFVLTRQEGHVTFRDATLPEAERRALWRRRAVIHAVLSLHEDIHRWSATPRWRRTNGWILPFERPLSLVEHPLNLADTAYARPRGKQSARLDFLTFAEAALVPVTNLPTDDLLRCQEFTRLRALHQLLGTPWTPEPCPAFDGWRRGDALDHLEVLLVQSSARAPESLFGHLLVRPVWKTSLGPSFDTVVQFAAITLAKAGPAHLVNGLFGGYSLGLFTISQTDLEREKLSGEQRSMTRWRLTMSPREMRRFMERAWEWERRGRFSYAFFSDNCATLLIWMLESALDDSTLVGWPGFITSPAGVLDDLYRARRPDGRRLLEAIFPSFESTAKVARRDEDKRRLLEATLEPALRLSFAGAHASDVETRRRSYPRLAAASRDADVSLPRDLFAWWALSARIERSVADVAHYERRELEQELVELPTTSLDTIWNERLTTLERESTIQERLMILDRDAYADDLRRRSKKRAMTPGEQRRADDLAARLALFDEVTTMQGDLNADVFNSSSATTFLEDEVEAVVVAEVTPATRSLPVSGHFRAGGGVGLWRRDDGLITPVLRFESGGLREAIGAQRHRGVAHTVGVRMLEGGFTIAPSLQTPAFVQSHFNVIAFDTIAQQLPPSPRWQDFVGFGFEVGTDYRRWRSQHAHRLRRLGLPPSRCRPRAALHRHRRRARGVARGGSTRHRDADGRRHHARDGAARVVHRAAFGAPCRGAPPITLGAGARAARGARRRLAGVDRRVGRAAAAHRSTDGGAHFGAGVEPAQRHGAGAARGRRVARRPRSFCAALTGASQAVDCVCCDCATAGLSATPVGLRSSQYLSGPSPFLNVSCTSSAVHDCTKPRFL</sequence>
<evidence type="ECO:0000256" key="1">
    <source>
        <dbReference type="SAM" id="MobiDB-lite"/>
    </source>
</evidence>
<evidence type="ECO:0000259" key="2">
    <source>
        <dbReference type="Pfam" id="PF13387"/>
    </source>
</evidence>
<evidence type="ECO:0000313" key="4">
    <source>
        <dbReference type="Proteomes" id="UP000249061"/>
    </source>
</evidence>
<feature type="compositionally biased region" description="Basic residues" evidence="1">
    <location>
        <begin position="740"/>
        <end position="755"/>
    </location>
</feature>